<dbReference type="Proteomes" id="UP000077521">
    <property type="component" value="Unassembled WGS sequence"/>
</dbReference>
<gene>
    <name evidence="5" type="ORF">A4X13_0g1804</name>
</gene>
<dbReference type="PANTHER" id="PTHR11240">
    <property type="entry name" value="RIBONUCLEASE T2"/>
    <property type="match status" value="1"/>
</dbReference>
<reference evidence="5" key="2">
    <citation type="journal article" date="2019" name="IMA Fungus">
        <title>Genome sequencing and comparison of five Tilletia species to identify candidate genes for the detection of regulated species infecting wheat.</title>
        <authorList>
            <person name="Nguyen H.D.T."/>
            <person name="Sultana T."/>
            <person name="Kesanakurti P."/>
            <person name="Hambleton S."/>
        </authorList>
    </citation>
    <scope>NUCLEOTIDE SEQUENCE</scope>
    <source>
        <strain evidence="5">DAOMC 236416</strain>
    </source>
</reference>
<evidence type="ECO:0000256" key="3">
    <source>
        <dbReference type="ARBA" id="ARBA00023157"/>
    </source>
</evidence>
<accession>A0A177TV44</accession>
<dbReference type="EMBL" id="LWDF02000077">
    <property type="protein sequence ID" value="KAE8258246.1"/>
    <property type="molecule type" value="Genomic_DNA"/>
</dbReference>
<dbReference type="GO" id="GO:0003723">
    <property type="term" value="F:RNA binding"/>
    <property type="evidence" value="ECO:0007669"/>
    <property type="project" value="InterPro"/>
</dbReference>
<dbReference type="PROSITE" id="PS00531">
    <property type="entry name" value="RNASE_T2_2"/>
    <property type="match status" value="1"/>
</dbReference>
<dbReference type="SUPFAM" id="SSF55895">
    <property type="entry name" value="Ribonuclease Rh-like"/>
    <property type="match status" value="1"/>
</dbReference>
<dbReference type="InterPro" id="IPR033130">
    <property type="entry name" value="RNase_T2_His_AS_2"/>
</dbReference>
<dbReference type="PANTHER" id="PTHR11240:SF22">
    <property type="entry name" value="RIBONUCLEASE T2"/>
    <property type="match status" value="1"/>
</dbReference>
<dbReference type="Pfam" id="PF00445">
    <property type="entry name" value="Ribonuclease_T2"/>
    <property type="match status" value="1"/>
</dbReference>
<dbReference type="GO" id="GO:0005576">
    <property type="term" value="C:extracellular region"/>
    <property type="evidence" value="ECO:0007669"/>
    <property type="project" value="TreeGrafter"/>
</dbReference>
<dbReference type="InterPro" id="IPR001568">
    <property type="entry name" value="RNase_T2-like"/>
</dbReference>
<reference evidence="5" key="1">
    <citation type="submission" date="2016-04" db="EMBL/GenBank/DDBJ databases">
        <authorList>
            <person name="Nguyen H.D."/>
            <person name="Samba Siva P."/>
            <person name="Cullis J."/>
            <person name="Levesque C.A."/>
            <person name="Hambleton S."/>
        </authorList>
    </citation>
    <scope>NUCLEOTIDE SEQUENCE</scope>
    <source>
        <strain evidence="5">DAOMC 236416</strain>
    </source>
</reference>
<comment type="similarity">
    <text evidence="1 4">Belongs to the RNase T2 family.</text>
</comment>
<dbReference type="InterPro" id="IPR033697">
    <property type="entry name" value="Ribonuclease_T2_eukaryotic"/>
</dbReference>
<keyword evidence="3" id="KW-1015">Disulfide bond</keyword>
<evidence type="ECO:0000313" key="5">
    <source>
        <dbReference type="EMBL" id="KAE8258246.1"/>
    </source>
</evidence>
<dbReference type="GO" id="GO:0033897">
    <property type="term" value="F:ribonuclease T2 activity"/>
    <property type="evidence" value="ECO:0007669"/>
    <property type="project" value="UniProtKB-EC"/>
</dbReference>
<dbReference type="GO" id="GO:0006401">
    <property type="term" value="P:RNA catabolic process"/>
    <property type="evidence" value="ECO:0007669"/>
    <property type="project" value="TreeGrafter"/>
</dbReference>
<dbReference type="InterPro" id="IPR036430">
    <property type="entry name" value="RNase_T2-like_sf"/>
</dbReference>
<proteinExistence type="inferred from homology"/>
<evidence type="ECO:0000256" key="4">
    <source>
        <dbReference type="RuleBase" id="RU004328"/>
    </source>
</evidence>
<dbReference type="AlphaFoldDB" id="A0A177TV44"/>
<dbReference type="CDD" id="cd01061">
    <property type="entry name" value="RNase_T2_euk"/>
    <property type="match status" value="1"/>
</dbReference>
<comment type="caution">
    <text evidence="5">The sequence shown here is derived from an EMBL/GenBank/DDBJ whole genome shotgun (WGS) entry which is preliminary data.</text>
</comment>
<organism evidence="5 6">
    <name type="scientific">Tilletia indica</name>
    <dbReference type="NCBI Taxonomy" id="43049"/>
    <lineage>
        <taxon>Eukaryota</taxon>
        <taxon>Fungi</taxon>
        <taxon>Dikarya</taxon>
        <taxon>Basidiomycota</taxon>
        <taxon>Ustilaginomycotina</taxon>
        <taxon>Exobasidiomycetes</taxon>
        <taxon>Tilletiales</taxon>
        <taxon>Tilletiaceae</taxon>
        <taxon>Tilletia</taxon>
    </lineage>
</organism>
<keyword evidence="6" id="KW-1185">Reference proteome</keyword>
<sequence length="300" mass="32818">MLFKSSLLAATAFAAVSASASDISEVLHERFPILSCALATTQESCHSLYPIAANSSASCCYNSAIVPGGKESGLVLSTQFYDTAKTSINPGPANSTTVHGIWPDYCDGTYPQYCTADSGIPQFNGTQIRAIIAKYDMDLLAFMEKTWTDNVSPDPSSFWEHEYNKHGTCFSTLRLPCQNIRQPGMTREESTVLGYFREAVRRFKQLPTLKWLSEANIVQSDVVQYNLSDVLSALKERSGAVPYVGCARGTSRISEFWYYSYVNGPLVGAVYHPTDTTFNSTCPPLVSLPVKYNATAPVSA</sequence>
<evidence type="ECO:0000256" key="1">
    <source>
        <dbReference type="ARBA" id="ARBA00007469"/>
    </source>
</evidence>
<name>A0A177TV44_9BASI</name>
<evidence type="ECO:0000256" key="2">
    <source>
        <dbReference type="ARBA" id="ARBA00012571"/>
    </source>
</evidence>
<dbReference type="EC" id="4.6.1.19" evidence="2"/>
<dbReference type="Gene3D" id="3.90.730.10">
    <property type="entry name" value="Ribonuclease T2-like"/>
    <property type="match status" value="1"/>
</dbReference>
<evidence type="ECO:0000313" key="6">
    <source>
        <dbReference type="Proteomes" id="UP000077521"/>
    </source>
</evidence>
<protein>
    <recommendedName>
        <fullName evidence="2">ribonuclease T2</fullName>
        <ecNumber evidence="2">4.6.1.19</ecNumber>
    </recommendedName>
</protein>